<evidence type="ECO:0000313" key="12">
    <source>
        <dbReference type="Proteomes" id="UP000078263"/>
    </source>
</evidence>
<comment type="similarity">
    <text evidence="8">Belongs to the glycosyltransferase 2 family. GtrB subfamily.</text>
</comment>
<keyword evidence="4 11" id="KW-0808">Transferase</keyword>
<keyword evidence="6 9" id="KW-1133">Transmembrane helix</keyword>
<dbReference type="KEGG" id="pns:A9D12_07235"/>
<name>A0A192D3T0_9SPHN</name>
<evidence type="ECO:0000259" key="10">
    <source>
        <dbReference type="Pfam" id="PF00535"/>
    </source>
</evidence>
<evidence type="ECO:0000313" key="11">
    <source>
        <dbReference type="EMBL" id="ANK12770.1"/>
    </source>
</evidence>
<reference evidence="11 12" key="1">
    <citation type="submission" date="2016-05" db="EMBL/GenBank/DDBJ databases">
        <title>Compelete Genome Sequence of Bacteriochlorophyll-Synthesizing Bacterium Porphyrobacter neustonensis DSM 9434.</title>
        <authorList>
            <person name="Shi X.-L."/>
            <person name="Wu Y.-H."/>
            <person name="Cheng H."/>
            <person name="Xu L."/>
            <person name="Zhang X.-Q."/>
            <person name="Wang C.-S."/>
            <person name="Xu X.-W."/>
        </authorList>
    </citation>
    <scope>NUCLEOTIDE SEQUENCE [LARGE SCALE GENOMIC DNA]</scope>
    <source>
        <strain evidence="11 12">DSM 9434</strain>
    </source>
</reference>
<feature type="domain" description="Glycosyltransferase 2-like" evidence="10">
    <location>
        <begin position="14"/>
        <end position="177"/>
    </location>
</feature>
<dbReference type="InterPro" id="IPR001173">
    <property type="entry name" value="Glyco_trans_2-like"/>
</dbReference>
<dbReference type="GO" id="GO:0016757">
    <property type="term" value="F:glycosyltransferase activity"/>
    <property type="evidence" value="ECO:0007669"/>
    <property type="project" value="UniProtKB-KW"/>
</dbReference>
<evidence type="ECO:0000256" key="7">
    <source>
        <dbReference type="ARBA" id="ARBA00023136"/>
    </source>
</evidence>
<dbReference type="OrthoDB" id="9807795at2"/>
<dbReference type="SUPFAM" id="SSF53448">
    <property type="entry name" value="Nucleotide-diphospho-sugar transferases"/>
    <property type="match status" value="1"/>
</dbReference>
<sequence>MQVSHSFAGSCELSVVIPVYNEEAGLDALISRVTASAQAIFADSYELILVNDGSKDGSWNAICQHAARDPRIVAINLSRNHGHQLALTAGLHHVRGQLVFVLDADLQDPPELLGPMLEKVRAGYDVVYGQRIKRSGETAFKRGTASLFYRTLASMVDTDIPRDTGDFRLMTRRVVDQLNAMPERYRFIRGLVSYIGFNQIAFPYDRDARFAGETNYPLRKMIALAVDAITSFSVVPLRFASHLGMLFGLAGLGALVWVVWAWLQGGAVQGWASLAALTLILGSVQLLVLGVFGEYLGRMYMEGKQRPLFIISEVRRHPIAANEEPEVAAAADAKQNEVIRVAS</sequence>
<dbReference type="AlphaFoldDB" id="A0A192D3T0"/>
<dbReference type="CDD" id="cd04187">
    <property type="entry name" value="DPM1_like_bac"/>
    <property type="match status" value="1"/>
</dbReference>
<dbReference type="GO" id="GO:0005886">
    <property type="term" value="C:plasma membrane"/>
    <property type="evidence" value="ECO:0007669"/>
    <property type="project" value="UniProtKB-SubCell"/>
</dbReference>
<dbReference type="STRING" id="1112.A9D12_07235"/>
<keyword evidence="12" id="KW-1185">Reference proteome</keyword>
<dbReference type="Gene3D" id="3.90.550.10">
    <property type="entry name" value="Spore Coat Polysaccharide Biosynthesis Protein SpsA, Chain A"/>
    <property type="match status" value="1"/>
</dbReference>
<proteinExistence type="inferred from homology"/>
<keyword evidence="3" id="KW-0328">Glycosyltransferase</keyword>
<dbReference type="PANTHER" id="PTHR48090:SF1">
    <property type="entry name" value="PROPHAGE BACTOPRENOL GLUCOSYL TRANSFERASE HOMOLOG"/>
    <property type="match status" value="1"/>
</dbReference>
<dbReference type="EMBL" id="CP016033">
    <property type="protein sequence ID" value="ANK12770.1"/>
    <property type="molecule type" value="Genomic_DNA"/>
</dbReference>
<keyword evidence="5 9" id="KW-0812">Transmembrane</keyword>
<gene>
    <name evidence="11" type="ORF">A9D12_07235</name>
</gene>
<comment type="subcellular location">
    <subcellularLocation>
        <location evidence="1">Cell membrane</location>
        <topology evidence="1">Multi-pass membrane protein</topology>
    </subcellularLocation>
</comment>
<dbReference type="Proteomes" id="UP000078263">
    <property type="component" value="Chromosome"/>
</dbReference>
<evidence type="ECO:0000256" key="3">
    <source>
        <dbReference type="ARBA" id="ARBA00022676"/>
    </source>
</evidence>
<dbReference type="InterPro" id="IPR050256">
    <property type="entry name" value="Glycosyltransferase_2"/>
</dbReference>
<evidence type="ECO:0000256" key="1">
    <source>
        <dbReference type="ARBA" id="ARBA00004651"/>
    </source>
</evidence>
<organism evidence="11 12">
    <name type="scientific">Erythrobacter neustonensis</name>
    <dbReference type="NCBI Taxonomy" id="1112"/>
    <lineage>
        <taxon>Bacteria</taxon>
        <taxon>Pseudomonadati</taxon>
        <taxon>Pseudomonadota</taxon>
        <taxon>Alphaproteobacteria</taxon>
        <taxon>Sphingomonadales</taxon>
        <taxon>Erythrobacteraceae</taxon>
        <taxon>Erythrobacter/Porphyrobacter group</taxon>
        <taxon>Erythrobacter</taxon>
    </lineage>
</organism>
<evidence type="ECO:0000256" key="5">
    <source>
        <dbReference type="ARBA" id="ARBA00022692"/>
    </source>
</evidence>
<dbReference type="FunFam" id="3.90.550.10:FF:000079">
    <property type="entry name" value="Probable glycosyl transferase"/>
    <property type="match status" value="1"/>
</dbReference>
<dbReference type="RefSeq" id="WP_068350680.1">
    <property type="nucleotide sequence ID" value="NZ_CP016033.1"/>
</dbReference>
<protein>
    <submittedName>
        <fullName evidence="11">Glycosyltransferase</fullName>
    </submittedName>
</protein>
<evidence type="ECO:0000256" key="2">
    <source>
        <dbReference type="ARBA" id="ARBA00022475"/>
    </source>
</evidence>
<evidence type="ECO:0000256" key="9">
    <source>
        <dbReference type="SAM" id="Phobius"/>
    </source>
</evidence>
<keyword evidence="2" id="KW-1003">Cell membrane</keyword>
<evidence type="ECO:0000256" key="6">
    <source>
        <dbReference type="ARBA" id="ARBA00022989"/>
    </source>
</evidence>
<feature type="transmembrane region" description="Helical" evidence="9">
    <location>
        <begin position="275"/>
        <end position="296"/>
    </location>
</feature>
<evidence type="ECO:0000256" key="8">
    <source>
        <dbReference type="ARBA" id="ARBA00038152"/>
    </source>
</evidence>
<keyword evidence="7 9" id="KW-0472">Membrane</keyword>
<dbReference type="Pfam" id="PF00535">
    <property type="entry name" value="Glycos_transf_2"/>
    <property type="match status" value="1"/>
</dbReference>
<dbReference type="PANTHER" id="PTHR48090">
    <property type="entry name" value="UNDECAPRENYL-PHOSPHATE 4-DEOXY-4-FORMAMIDO-L-ARABINOSE TRANSFERASE-RELATED"/>
    <property type="match status" value="1"/>
</dbReference>
<accession>A0A192D3T0</accession>
<feature type="transmembrane region" description="Helical" evidence="9">
    <location>
        <begin position="243"/>
        <end position="263"/>
    </location>
</feature>
<evidence type="ECO:0000256" key="4">
    <source>
        <dbReference type="ARBA" id="ARBA00022679"/>
    </source>
</evidence>
<dbReference type="InterPro" id="IPR029044">
    <property type="entry name" value="Nucleotide-diphossugar_trans"/>
</dbReference>